<dbReference type="NCBIfam" id="NF005679">
    <property type="entry name" value="PRK07475.1"/>
    <property type="match status" value="1"/>
</dbReference>
<dbReference type="STRING" id="1993.SAMN04489713_111209"/>
<evidence type="ECO:0008006" key="3">
    <source>
        <dbReference type="Google" id="ProtNLM"/>
    </source>
</evidence>
<dbReference type="eggNOG" id="COG1794">
    <property type="taxonomic scope" value="Bacteria"/>
</dbReference>
<accession>A0A1I5M9F7</accession>
<dbReference type="Proteomes" id="UP000183413">
    <property type="component" value="Unassembled WGS sequence"/>
</dbReference>
<keyword evidence="2" id="KW-1185">Reference proteome</keyword>
<dbReference type="AlphaFoldDB" id="A0A1I5M9F7"/>
<name>A0A1I5M9F7_9ACTN</name>
<dbReference type="InParanoid" id="A0A1I5M9F7"/>
<evidence type="ECO:0000313" key="2">
    <source>
        <dbReference type="Proteomes" id="UP000183413"/>
    </source>
</evidence>
<sequence>MDTDAPRAVGDVGNARTFDFPVGYTTAGGADTERVVEHNAAGLLDTFLAAGDELVSQGARAIGTSCGFVAIHQAQMAARSEALVATSALLQIPLVLQMLAPDDRLGVVTANARTLSGDHLKAVGIDETVSKRLTMIGLEDTEHFYPVMVGGHGPLNLDIAEQEVLTAVRDGLAEDPAIKAIVLECTNLPPYAEAIRATTGLPVWDVTTLLRWLQLGLHP</sequence>
<proteinExistence type="predicted"/>
<organism evidence="1 2">
    <name type="scientific">Actinomadura madurae</name>
    <dbReference type="NCBI Taxonomy" id="1993"/>
    <lineage>
        <taxon>Bacteria</taxon>
        <taxon>Bacillati</taxon>
        <taxon>Actinomycetota</taxon>
        <taxon>Actinomycetes</taxon>
        <taxon>Streptosporangiales</taxon>
        <taxon>Thermomonosporaceae</taxon>
        <taxon>Actinomadura</taxon>
    </lineage>
</organism>
<gene>
    <name evidence="1" type="ORF">SAMN04489713_111209</name>
</gene>
<reference evidence="1 2" key="1">
    <citation type="submission" date="2016-10" db="EMBL/GenBank/DDBJ databases">
        <authorList>
            <person name="de Groot N.N."/>
        </authorList>
    </citation>
    <scope>NUCLEOTIDE SEQUENCE [LARGE SCALE GENOMIC DNA]</scope>
    <source>
        <strain evidence="1 2">DSM 43067</strain>
    </source>
</reference>
<evidence type="ECO:0000313" key="1">
    <source>
        <dbReference type="EMBL" id="SFP06123.1"/>
    </source>
</evidence>
<protein>
    <recommendedName>
        <fullName evidence="3">Aspartate/glutamate racemase family protein</fullName>
    </recommendedName>
</protein>
<dbReference type="EMBL" id="FOVH01000011">
    <property type="protein sequence ID" value="SFP06123.1"/>
    <property type="molecule type" value="Genomic_DNA"/>
</dbReference>